<dbReference type="RefSeq" id="WP_346246538.1">
    <property type="nucleotide sequence ID" value="NZ_JBDIZK010000005.1"/>
</dbReference>
<organism evidence="2 3">
    <name type="scientific">Sphingomonas rustica</name>
    <dbReference type="NCBI Taxonomy" id="3103142"/>
    <lineage>
        <taxon>Bacteria</taxon>
        <taxon>Pseudomonadati</taxon>
        <taxon>Pseudomonadota</taxon>
        <taxon>Alphaproteobacteria</taxon>
        <taxon>Sphingomonadales</taxon>
        <taxon>Sphingomonadaceae</taxon>
        <taxon>Sphingomonas</taxon>
    </lineage>
</organism>
<evidence type="ECO:0000313" key="2">
    <source>
        <dbReference type="EMBL" id="MEN3747539.1"/>
    </source>
</evidence>
<dbReference type="Pfam" id="PF13619">
    <property type="entry name" value="KTSC"/>
    <property type="match status" value="1"/>
</dbReference>
<dbReference type="EMBL" id="JBDIZK010000005">
    <property type="protein sequence ID" value="MEN3747539.1"/>
    <property type="molecule type" value="Genomic_DNA"/>
</dbReference>
<dbReference type="InterPro" id="IPR025309">
    <property type="entry name" value="KTSC_dom"/>
</dbReference>
<name>A0ABV0B7I1_9SPHN</name>
<proteinExistence type="predicted"/>
<feature type="domain" description="KTSC" evidence="1">
    <location>
        <begin position="3"/>
        <end position="59"/>
    </location>
</feature>
<dbReference type="Proteomes" id="UP001427805">
    <property type="component" value="Unassembled WGS sequence"/>
</dbReference>
<evidence type="ECO:0000313" key="3">
    <source>
        <dbReference type="Proteomes" id="UP001427805"/>
    </source>
</evidence>
<protein>
    <submittedName>
        <fullName evidence="2">KTSC domain-containing protein</fullName>
    </submittedName>
</protein>
<evidence type="ECO:0000259" key="1">
    <source>
        <dbReference type="Pfam" id="PF13619"/>
    </source>
</evidence>
<accession>A0ABV0B7I1</accession>
<reference evidence="2 3" key="1">
    <citation type="submission" date="2024-05" db="EMBL/GenBank/DDBJ databases">
        <title>Sphingomonas sp. HF-S3 16S ribosomal RNA gene Genome sequencing and assembly.</title>
        <authorList>
            <person name="Lee H."/>
        </authorList>
    </citation>
    <scope>NUCLEOTIDE SEQUENCE [LARGE SCALE GENOMIC DNA]</scope>
    <source>
        <strain evidence="2 3">HF-S3</strain>
    </source>
</reference>
<keyword evidence="3" id="KW-1185">Reference proteome</keyword>
<gene>
    <name evidence="2" type="ORF">TPR58_10200</name>
</gene>
<comment type="caution">
    <text evidence="2">The sequence shown here is derived from an EMBL/GenBank/DDBJ whole genome shotgun (WGS) entry which is preliminary data.</text>
</comment>
<sequence>MPSSVIRDWSYDERDRALDIRFVSGRRYRYLDVPERLAAGMRAADSKGIYFNDHIRDRFAFTRL</sequence>